<name>A0ABQ8VPY4_9AGAR</name>
<reference evidence="1" key="1">
    <citation type="submission" date="2022-08" db="EMBL/GenBank/DDBJ databases">
        <title>A Global Phylogenomic Analysis of the Shiitake Genus Lentinula.</title>
        <authorList>
            <consortium name="DOE Joint Genome Institute"/>
            <person name="Sierra-Patev S."/>
            <person name="Min B."/>
            <person name="Naranjo-Ortiz M."/>
            <person name="Looney B."/>
            <person name="Konkel Z."/>
            <person name="Slot J.C."/>
            <person name="Sakamoto Y."/>
            <person name="Steenwyk J.L."/>
            <person name="Rokas A."/>
            <person name="Carro J."/>
            <person name="Camarero S."/>
            <person name="Ferreira P."/>
            <person name="Molpeceres G."/>
            <person name="Ruiz-Duenas F.J."/>
            <person name="Serrano A."/>
            <person name="Henrissat B."/>
            <person name="Drula E."/>
            <person name="Hughes K.W."/>
            <person name="Mata J.L."/>
            <person name="Ishikawa N.K."/>
            <person name="Vargas-Isla R."/>
            <person name="Ushijima S."/>
            <person name="Smith C.A."/>
            <person name="Ahrendt S."/>
            <person name="Andreopoulos W."/>
            <person name="He G."/>
            <person name="Labutti K."/>
            <person name="Lipzen A."/>
            <person name="Ng V."/>
            <person name="Riley R."/>
            <person name="Sandor L."/>
            <person name="Barry K."/>
            <person name="Martinez A.T."/>
            <person name="Xiao Y."/>
            <person name="Gibbons J.G."/>
            <person name="Terashima K."/>
            <person name="Grigoriev I.V."/>
            <person name="Hibbett D.S."/>
        </authorList>
    </citation>
    <scope>NUCLEOTIDE SEQUENCE</scope>
    <source>
        <strain evidence="1">RHP3577 ss4</strain>
    </source>
</reference>
<evidence type="ECO:0000313" key="2">
    <source>
        <dbReference type="Proteomes" id="UP001150217"/>
    </source>
</evidence>
<comment type="caution">
    <text evidence="1">The sequence shown here is derived from an EMBL/GenBank/DDBJ whole genome shotgun (WGS) entry which is preliminary data.</text>
</comment>
<dbReference type="Proteomes" id="UP001150217">
    <property type="component" value="Unassembled WGS sequence"/>
</dbReference>
<proteinExistence type="predicted"/>
<organism evidence="1 2">
    <name type="scientific">Lentinula lateritia</name>
    <dbReference type="NCBI Taxonomy" id="40482"/>
    <lineage>
        <taxon>Eukaryota</taxon>
        <taxon>Fungi</taxon>
        <taxon>Dikarya</taxon>
        <taxon>Basidiomycota</taxon>
        <taxon>Agaricomycotina</taxon>
        <taxon>Agaricomycetes</taxon>
        <taxon>Agaricomycetidae</taxon>
        <taxon>Agaricales</taxon>
        <taxon>Marasmiineae</taxon>
        <taxon>Omphalotaceae</taxon>
        <taxon>Lentinula</taxon>
    </lineage>
</organism>
<keyword evidence="2" id="KW-1185">Reference proteome</keyword>
<sequence length="110" mass="12250">LHLDADSWQSSAATSGTMFHQFKFPAPILTSLTLVTDGRGITNGILPQMFSGEMPSLKKLCLKHLTAWPRGYFQSLTHVCLYDQNESTRPTMDEFLDFLASSPSLEELAL</sequence>
<dbReference type="EMBL" id="JANVFT010000016">
    <property type="protein sequence ID" value="KAJ4498412.1"/>
    <property type="molecule type" value="Genomic_DNA"/>
</dbReference>
<gene>
    <name evidence="1" type="ORF">C8R41DRAFT_740939</name>
</gene>
<feature type="non-terminal residue" evidence="1">
    <location>
        <position position="1"/>
    </location>
</feature>
<evidence type="ECO:0000313" key="1">
    <source>
        <dbReference type="EMBL" id="KAJ4498412.1"/>
    </source>
</evidence>
<protein>
    <submittedName>
        <fullName evidence="1">Uncharacterized protein</fullName>
    </submittedName>
</protein>
<accession>A0ABQ8VPY4</accession>
<feature type="non-terminal residue" evidence="1">
    <location>
        <position position="110"/>
    </location>
</feature>